<protein>
    <submittedName>
        <fullName evidence="2">Uncharacterized protein</fullName>
    </submittedName>
</protein>
<dbReference type="Proteomes" id="UP000242519">
    <property type="component" value="Unassembled WGS sequence"/>
</dbReference>
<feature type="compositionally biased region" description="Basic and acidic residues" evidence="1">
    <location>
        <begin position="187"/>
        <end position="202"/>
    </location>
</feature>
<evidence type="ECO:0000313" key="3">
    <source>
        <dbReference type="Proteomes" id="UP000242519"/>
    </source>
</evidence>
<keyword evidence="3" id="KW-1185">Reference proteome</keyword>
<reference evidence="2 3" key="1">
    <citation type="submission" date="2017-04" db="EMBL/GenBank/DDBJ databases">
        <title>Draft genome sequence of Marssonina coronaria NL1: causal agent of apple blotch.</title>
        <authorList>
            <person name="Cheng Q."/>
        </authorList>
    </citation>
    <scope>NUCLEOTIDE SEQUENCE [LARGE SCALE GENOMIC DNA]</scope>
    <source>
        <strain evidence="2 3">NL1</strain>
    </source>
</reference>
<dbReference type="EMBL" id="MZNU01000274">
    <property type="protein sequence ID" value="OWP01538.1"/>
    <property type="molecule type" value="Genomic_DNA"/>
</dbReference>
<organism evidence="2 3">
    <name type="scientific">Diplocarpon coronariae</name>
    <dbReference type="NCBI Taxonomy" id="2795749"/>
    <lineage>
        <taxon>Eukaryota</taxon>
        <taxon>Fungi</taxon>
        <taxon>Dikarya</taxon>
        <taxon>Ascomycota</taxon>
        <taxon>Pezizomycotina</taxon>
        <taxon>Leotiomycetes</taxon>
        <taxon>Helotiales</taxon>
        <taxon>Drepanopezizaceae</taxon>
        <taxon>Diplocarpon</taxon>
    </lineage>
</organism>
<dbReference type="InParanoid" id="A0A218Z0R8"/>
<comment type="caution">
    <text evidence="2">The sequence shown here is derived from an EMBL/GenBank/DDBJ whole genome shotgun (WGS) entry which is preliminary data.</text>
</comment>
<sequence>MSPQRPFLPIALDLRLFRPMNSKPLPGTPKAQARPAKGRVHRDCRAGVKMVLQGVNRSLYKASERVCRAPSVGRLRGSLQRLVAQAGPRSCDAPLCATGIQYGHAKLRTSAGGASWLVVSGWTGGRRGIGRNGQCSGRERDEGEGTAVSLARAAGRGNEGWAWRGGAEAADLGVDVDVDAGTGADPGQRRKETRNKKSETRPAARISSRQGGQHEPPRRAVPAYRTRIPRHGGCLCGEDLTGMLSRKRLQGFLFTYATAR</sequence>
<name>A0A218Z0R8_9HELO</name>
<feature type="region of interest" description="Disordered" evidence="1">
    <location>
        <begin position="177"/>
        <end position="223"/>
    </location>
</feature>
<accession>A0A218Z0R8</accession>
<evidence type="ECO:0000313" key="2">
    <source>
        <dbReference type="EMBL" id="OWP01538.1"/>
    </source>
</evidence>
<evidence type="ECO:0000256" key="1">
    <source>
        <dbReference type="SAM" id="MobiDB-lite"/>
    </source>
</evidence>
<dbReference type="AlphaFoldDB" id="A0A218Z0R8"/>
<feature type="region of interest" description="Disordered" evidence="1">
    <location>
        <begin position="21"/>
        <end position="40"/>
    </location>
</feature>
<proteinExistence type="predicted"/>
<gene>
    <name evidence="2" type="ORF">B2J93_7050</name>
</gene>